<dbReference type="SUPFAM" id="SSF56219">
    <property type="entry name" value="DNase I-like"/>
    <property type="match status" value="1"/>
</dbReference>
<protein>
    <recommendedName>
        <fullName evidence="2">ribonuclease H</fullName>
        <ecNumber evidence="2">3.1.26.4</ecNumber>
    </recommendedName>
</protein>
<evidence type="ECO:0000256" key="2">
    <source>
        <dbReference type="ARBA" id="ARBA00012180"/>
    </source>
</evidence>
<dbReference type="Pfam" id="PF00078">
    <property type="entry name" value="RVT_1"/>
    <property type="match status" value="1"/>
</dbReference>
<comment type="caution">
    <text evidence="4">The sequence shown here is derived from an EMBL/GenBank/DDBJ whole genome shotgun (WGS) entry which is preliminary data.</text>
</comment>
<dbReference type="PROSITE" id="PS50878">
    <property type="entry name" value="RT_POL"/>
    <property type="match status" value="1"/>
</dbReference>
<keyword evidence="5" id="KW-1185">Reference proteome</keyword>
<dbReference type="InterPro" id="IPR043502">
    <property type="entry name" value="DNA/RNA_pol_sf"/>
</dbReference>
<evidence type="ECO:0000256" key="1">
    <source>
        <dbReference type="ARBA" id="ARBA00010879"/>
    </source>
</evidence>
<dbReference type="Gene3D" id="3.30.70.270">
    <property type="match status" value="1"/>
</dbReference>
<evidence type="ECO:0000313" key="4">
    <source>
        <dbReference type="EMBL" id="KAK3538000.1"/>
    </source>
</evidence>
<comment type="similarity">
    <text evidence="1">Belongs to the beta type-B retroviral polymerase family. HERV class-II K(HML-2) pol subfamily.</text>
</comment>
<sequence>KDSEQNEPASHSFVVVVAIDFGTTSSGYAYAFTKEAECIHTMRRWEGGDPGVSNQKTPTTILLTPDRKFHSFGYAARDFYHDLDPTESKQWLYLEKFKMKLHTTADTRWKGSKARSIGAGFKLFYYGVDSKRNGVGVVLKEEFVRNVLEVKRVSDRVMSLKLEIEGVMLNVVSGYAPQVGCELEEKERFWSELDEAMESIPTGERVVIGADLNGHVGEGNRGDEEVMGKFGVKERNLEGQMVVDFAKRMNMAVVNTYFQKREEHRVTYMSGGRRTQVDYILCRRGNLKEISDCKVVVGESVARQHRMVVCRMTLMVCKKKKEECCEEFRQKLRQALGGQVVLPDDWETTAEVIRETGRKVLGVSSGRRKEDKETWWWNEEVQDSIHRKRVKREVSKAKQKAYDELYTRLDTREGEKDLYRLARQRDRDGKDVQQVRVKDRDGRVLTSEEGVQRRWKEYFEELMNEENEREKRVEGVNSVEQEVDKIRKDEVRKALKRMKSGKAVGPDDILVEVWKCLGEAAVEFLTSLFNRVLESERMPEEWRSVLVPIFKNKGDVQSCINYRGIKLMSHTMKLWERVVEARLRKVVEICEQQYGFMPRKSTTDAIFALRILMEKYRDGQRELHCVFVDLEKAYDRVPREELWYCMRKSGVVEKYVRVVQDMYERSRTVVRCAVGQTEEFNVEVGLHQGSALSPFLFAMVMDQLSEEVRQESPWTMMFADDIVICSESREQVEESLERWRFALERRGMKVSRSKTEYMCVNEREGSGTVRLQGEEVKKVQEFKYLGSTVQSNGECGKEVKKRVQAGWNGWRKVSGVLCDRKISARIKGKVYRTVVRPAMLYGLETVLLRKRQESELENLSIDTDLHAANGKKVKALDIFAYALAFFKEQALKELSDQAGVEFDNADVRWVITVPAIWKMPAKQFMREAAYKAGLALRENPEQLIISLEPEAASIYCRKLRLHQMVDLGDKTSINGYNSTENVGAGMAQAKEHVRRNRQSRTFLVENVVGELWSELSEGDRYVVVDCGGGTVDLTVHQIRMPEGHLKELYKASGGPYGSIGVDYEFEKLLCKIFGQDFIDQFKIKRPAAWVDLMIAFESRKRAAAPDRSNPLNINLPFSFIDYYKKYRGHSVEHALRKSNVDFVKWSSQGMLRMSPDAMNALFKPTIEHIIQHLKELFEKPEVTDIKFLFLVGGFAESPLLQKAVQDMLQGRSRVIIPHDVGLTILKGAVLFGLDPGVIKVRRSPLTYGVGVLNRFVEGKHPPEKLLVRDGTRWCTDVFDTFISADQSVALGETVKRSYTPAKPSQQVIVIHVYCSEREHVGFISDAGVRKCGTLRLDVSGTESPAAGVRREIQTLMQFGDTEIRAMAIDVATNRMVKASIDFLGQ</sequence>
<dbReference type="GO" id="GO:0004523">
    <property type="term" value="F:RNA-DNA hybrid ribonuclease activity"/>
    <property type="evidence" value="ECO:0007669"/>
    <property type="project" value="UniProtKB-EC"/>
</dbReference>
<feature type="non-terminal residue" evidence="4">
    <location>
        <position position="1385"/>
    </location>
</feature>
<reference evidence="4" key="1">
    <citation type="submission" date="2023-06" db="EMBL/GenBank/DDBJ databases">
        <title>Male Hemibagrus guttatus genome.</title>
        <authorList>
            <person name="Bian C."/>
        </authorList>
    </citation>
    <scope>NUCLEOTIDE SEQUENCE</scope>
    <source>
        <strain evidence="4">Male_cb2023</strain>
        <tissue evidence="4">Muscle</tissue>
    </source>
</reference>
<evidence type="ECO:0000313" key="5">
    <source>
        <dbReference type="Proteomes" id="UP001274896"/>
    </source>
</evidence>
<dbReference type="Proteomes" id="UP001274896">
    <property type="component" value="Unassembled WGS sequence"/>
</dbReference>
<dbReference type="InterPro" id="IPR043128">
    <property type="entry name" value="Rev_trsase/Diguanyl_cyclase"/>
</dbReference>
<dbReference type="CDD" id="cd01650">
    <property type="entry name" value="RT_nLTR_like"/>
    <property type="match status" value="1"/>
</dbReference>
<accession>A0AAE0V3L3</accession>
<dbReference type="Gene3D" id="3.30.420.40">
    <property type="match status" value="2"/>
</dbReference>
<dbReference type="InterPro" id="IPR000477">
    <property type="entry name" value="RT_dom"/>
</dbReference>
<organism evidence="4 5">
    <name type="scientific">Hemibagrus guttatus</name>
    <dbReference type="NCBI Taxonomy" id="175788"/>
    <lineage>
        <taxon>Eukaryota</taxon>
        <taxon>Metazoa</taxon>
        <taxon>Chordata</taxon>
        <taxon>Craniata</taxon>
        <taxon>Vertebrata</taxon>
        <taxon>Euteleostomi</taxon>
        <taxon>Actinopterygii</taxon>
        <taxon>Neopterygii</taxon>
        <taxon>Teleostei</taxon>
        <taxon>Ostariophysi</taxon>
        <taxon>Siluriformes</taxon>
        <taxon>Bagridae</taxon>
        <taxon>Hemibagrus</taxon>
    </lineage>
</organism>
<dbReference type="FunFam" id="3.90.640.10:FF:000011">
    <property type="entry name" value="Heat shock protein family A (Hsp70) member 12A"/>
    <property type="match status" value="1"/>
</dbReference>
<dbReference type="SUPFAM" id="SSF53067">
    <property type="entry name" value="Actin-like ATPase domain"/>
    <property type="match status" value="3"/>
</dbReference>
<dbReference type="Gene3D" id="3.60.10.10">
    <property type="entry name" value="Endonuclease/exonuclease/phosphatase"/>
    <property type="match status" value="1"/>
</dbReference>
<dbReference type="InterPro" id="IPR036691">
    <property type="entry name" value="Endo/exonu/phosph_ase_sf"/>
</dbReference>
<dbReference type="PANTHER" id="PTHR14187:SF46">
    <property type="entry name" value="HEAT SHOCK 70 KDA PROTEIN 12A"/>
    <property type="match status" value="1"/>
</dbReference>
<name>A0AAE0V3L3_9TELE</name>
<dbReference type="PANTHER" id="PTHR14187">
    <property type="entry name" value="ALPHA KINASE/ELONGATION FACTOR 2 KINASE"/>
    <property type="match status" value="1"/>
</dbReference>
<dbReference type="InterPro" id="IPR043129">
    <property type="entry name" value="ATPase_NBD"/>
</dbReference>
<dbReference type="EC" id="3.1.26.4" evidence="2"/>
<dbReference type="SUPFAM" id="SSF56672">
    <property type="entry name" value="DNA/RNA polymerases"/>
    <property type="match status" value="1"/>
</dbReference>
<dbReference type="Gene3D" id="3.90.640.10">
    <property type="entry name" value="Actin, Chain A, domain 4"/>
    <property type="match status" value="1"/>
</dbReference>
<dbReference type="EMBL" id="JAUCMX010000008">
    <property type="protein sequence ID" value="KAK3538000.1"/>
    <property type="molecule type" value="Genomic_DNA"/>
</dbReference>
<proteinExistence type="inferred from homology"/>
<feature type="domain" description="Reverse transcriptase" evidence="3">
    <location>
        <begin position="530"/>
        <end position="789"/>
    </location>
</feature>
<gene>
    <name evidence="4" type="ORF">QTP70_026906</name>
</gene>
<evidence type="ECO:0000259" key="3">
    <source>
        <dbReference type="PROSITE" id="PS50878"/>
    </source>
</evidence>